<comment type="caution">
    <text evidence="5">Lacks conserved residue(s) required for the propagation of feature annotation.</text>
</comment>
<evidence type="ECO:0000313" key="8">
    <source>
        <dbReference type="Proteomes" id="UP001520878"/>
    </source>
</evidence>
<dbReference type="RefSeq" id="WP_229160723.1">
    <property type="nucleotide sequence ID" value="NZ_JAJEWP010000003.1"/>
</dbReference>
<dbReference type="PANTHER" id="PTHR34978:SF3">
    <property type="entry name" value="SLR0241 PROTEIN"/>
    <property type="match status" value="1"/>
</dbReference>
<keyword evidence="5" id="KW-1003">Cell membrane</keyword>
<feature type="transmembrane region" description="Helical" evidence="5">
    <location>
        <begin position="82"/>
        <end position="105"/>
    </location>
</feature>
<evidence type="ECO:0000313" key="7">
    <source>
        <dbReference type="EMBL" id="MCC2616905.1"/>
    </source>
</evidence>
<comment type="caution">
    <text evidence="7">The sequence shown here is derived from an EMBL/GenBank/DDBJ whole genome shotgun (WGS) entry which is preliminary data.</text>
</comment>
<keyword evidence="4 5" id="KW-0472">Membrane</keyword>
<dbReference type="Proteomes" id="UP001520878">
    <property type="component" value="Unassembled WGS sequence"/>
</dbReference>
<proteinExistence type="inferred from homology"/>
<keyword evidence="3 5" id="KW-1133">Transmembrane helix</keyword>
<feature type="transmembrane region" description="Helical" evidence="5">
    <location>
        <begin position="185"/>
        <end position="207"/>
    </location>
</feature>
<dbReference type="PROSITE" id="PS52015">
    <property type="entry name" value="TONB_CTD"/>
    <property type="match status" value="1"/>
</dbReference>
<keyword evidence="5" id="KW-0735">Signal-anchor</keyword>
<keyword evidence="5" id="KW-0653">Protein transport</keyword>
<dbReference type="Pfam" id="PF03544">
    <property type="entry name" value="TonB_C"/>
    <property type="match status" value="1"/>
</dbReference>
<dbReference type="EMBL" id="JAJEWP010000003">
    <property type="protein sequence ID" value="MCC2616905.1"/>
    <property type="molecule type" value="Genomic_DNA"/>
</dbReference>
<dbReference type="Pfam" id="PF05569">
    <property type="entry name" value="Peptidase_M56"/>
    <property type="match status" value="1"/>
</dbReference>
<organism evidence="7 8">
    <name type="scientific">Fluctibacter halophilus</name>
    <dbReference type="NCBI Taxonomy" id="226011"/>
    <lineage>
        <taxon>Bacteria</taxon>
        <taxon>Pseudomonadati</taxon>
        <taxon>Pseudomonadota</taxon>
        <taxon>Gammaproteobacteria</taxon>
        <taxon>Alteromonadales</taxon>
        <taxon>Alteromonadaceae</taxon>
        <taxon>Fluctibacter</taxon>
    </lineage>
</organism>
<dbReference type="InterPro" id="IPR003538">
    <property type="entry name" value="TonB"/>
</dbReference>
<evidence type="ECO:0000256" key="1">
    <source>
        <dbReference type="ARBA" id="ARBA00004167"/>
    </source>
</evidence>
<reference evidence="7 8" key="1">
    <citation type="submission" date="2021-10" db="EMBL/GenBank/DDBJ databases">
        <title>Draft genome of Aestuariibacter halophilus JC2043.</title>
        <authorList>
            <person name="Emsley S.A."/>
            <person name="Pfannmuller K.M."/>
            <person name="Ushijima B."/>
            <person name="Saw J.H."/>
            <person name="Videau P."/>
        </authorList>
    </citation>
    <scope>NUCLEOTIDE SEQUENCE [LARGE SCALE GENOMIC DNA]</scope>
    <source>
        <strain evidence="7 8">JC2043</strain>
    </source>
</reference>
<feature type="transmembrane region" description="Helical" evidence="5">
    <location>
        <begin position="280"/>
        <end position="301"/>
    </location>
</feature>
<feature type="domain" description="TonB C-terminal" evidence="6">
    <location>
        <begin position="301"/>
        <end position="393"/>
    </location>
</feature>
<comment type="similarity">
    <text evidence="5">Belongs to the TonB family.</text>
</comment>
<keyword evidence="5" id="KW-0997">Cell inner membrane</keyword>
<dbReference type="InterPro" id="IPR052173">
    <property type="entry name" value="Beta-lactam_resp_regulator"/>
</dbReference>
<dbReference type="InterPro" id="IPR006260">
    <property type="entry name" value="TonB/TolA_C"/>
</dbReference>
<dbReference type="Gene3D" id="3.30.2420.10">
    <property type="entry name" value="TonB"/>
    <property type="match status" value="1"/>
</dbReference>
<sequence>MIEVLVNAGIAASLTILVLLASQRYWLSVLGASGAYRLWLLVPVSMLSSALPLWQVEVPASFTVLAGMSQPTITAFVHQDSALFYVAIWAIGSLAMVCAAAVMVYRHHRHMRPVSEALLRKLRRHRAILSVLPGITHSDEKSPCLIGWLHPRLSLPDDFCQRYSVEQQRMMLLHEWVHWQRRDPLWNGLACVLCCLYWFNPLMWLGYRAFRSAQEMACDQAVLRNATTAQRARYGYAMLSAADTNPQSPLLTTYTGAYQQMKQRLTLLPAHQRRDGRPSVAIASVFTMLMLVLGSISLSHAGNDKVYPRFRAEPVYPEQAAAQGLEGHVVVQFDLDSAGRVQNLSVLDSHPAQTFDNAALTAVSQWQYDVDGMARNGVLVQLDFVLSEDGKKAALDNHSDESELILVQ</sequence>
<evidence type="ECO:0000256" key="4">
    <source>
        <dbReference type="ARBA" id="ARBA00023136"/>
    </source>
</evidence>
<evidence type="ECO:0000256" key="5">
    <source>
        <dbReference type="RuleBase" id="RU362123"/>
    </source>
</evidence>
<protein>
    <recommendedName>
        <fullName evidence="5">Protein TonB</fullName>
    </recommendedName>
</protein>
<comment type="function">
    <text evidence="5">Interacts with outer membrane receptor proteins that carry out high-affinity binding and energy dependent uptake into the periplasmic space of specific substrates. It could act to transduce energy from the cytoplasmic membrane to specific energy-requiring processes in the outer membrane, resulting in the release into the periplasm of ligands bound by these outer membrane proteins.</text>
</comment>
<evidence type="ECO:0000256" key="2">
    <source>
        <dbReference type="ARBA" id="ARBA00022692"/>
    </source>
</evidence>
<dbReference type="NCBIfam" id="TIGR01352">
    <property type="entry name" value="tonB_Cterm"/>
    <property type="match status" value="1"/>
</dbReference>
<keyword evidence="5" id="KW-0813">Transport</keyword>
<accession>A0ABS8GAR2</accession>
<dbReference type="SUPFAM" id="SSF74653">
    <property type="entry name" value="TolA/TonB C-terminal domain"/>
    <property type="match status" value="1"/>
</dbReference>
<keyword evidence="8" id="KW-1185">Reference proteome</keyword>
<dbReference type="InterPro" id="IPR008756">
    <property type="entry name" value="Peptidase_M56"/>
</dbReference>
<dbReference type="PANTHER" id="PTHR34978">
    <property type="entry name" value="POSSIBLE SENSOR-TRANSDUCER PROTEIN BLAR"/>
    <property type="match status" value="1"/>
</dbReference>
<dbReference type="PRINTS" id="PR01374">
    <property type="entry name" value="TONBPROTEIN"/>
</dbReference>
<gene>
    <name evidence="7" type="ORF">LJ739_11700</name>
</gene>
<keyword evidence="2 5" id="KW-0812">Transmembrane</keyword>
<dbReference type="CDD" id="cd07341">
    <property type="entry name" value="M56_BlaR1_MecR1_like"/>
    <property type="match status" value="1"/>
</dbReference>
<feature type="transmembrane region" description="Helical" evidence="5">
    <location>
        <begin position="6"/>
        <end position="26"/>
    </location>
</feature>
<name>A0ABS8GAR2_9ALTE</name>
<evidence type="ECO:0000259" key="6">
    <source>
        <dbReference type="PROSITE" id="PS52015"/>
    </source>
</evidence>
<evidence type="ECO:0000256" key="3">
    <source>
        <dbReference type="ARBA" id="ARBA00022989"/>
    </source>
</evidence>
<dbReference type="InterPro" id="IPR037682">
    <property type="entry name" value="TonB_C"/>
</dbReference>
<comment type="subcellular location">
    <subcellularLocation>
        <location evidence="5">Cell inner membrane</location>
        <topology evidence="5">Single-pass membrane protein</topology>
        <orientation evidence="5">Periplasmic side</orientation>
    </subcellularLocation>
    <subcellularLocation>
        <location evidence="1">Membrane</location>
        <topology evidence="1">Single-pass membrane protein</topology>
    </subcellularLocation>
</comment>